<dbReference type="AlphaFoldDB" id="A0A830FGW7"/>
<dbReference type="Pfam" id="PF00753">
    <property type="entry name" value="Lactamase_B"/>
    <property type="match status" value="1"/>
</dbReference>
<dbReference type="InterPro" id="IPR036866">
    <property type="entry name" value="RibonucZ/Hydroxyglut_hydro"/>
</dbReference>
<dbReference type="InterPro" id="IPR001279">
    <property type="entry name" value="Metallo-B-lactamas"/>
</dbReference>
<dbReference type="SUPFAM" id="SSF56281">
    <property type="entry name" value="Metallo-hydrolase/oxidoreductase"/>
    <property type="match status" value="1"/>
</dbReference>
<evidence type="ECO:0000259" key="1">
    <source>
        <dbReference type="SMART" id="SM00849"/>
    </source>
</evidence>
<name>A0A830FGW7_9EURY</name>
<dbReference type="EMBL" id="BMPG01000001">
    <property type="protein sequence ID" value="GGL54751.1"/>
    <property type="molecule type" value="Genomic_DNA"/>
</dbReference>
<dbReference type="GO" id="GO:0016787">
    <property type="term" value="F:hydrolase activity"/>
    <property type="evidence" value="ECO:0007669"/>
    <property type="project" value="UniProtKB-KW"/>
</dbReference>
<dbReference type="PANTHER" id="PTHR42951:SF15">
    <property type="entry name" value="METALLO-BETA-LACTAMASE SUPERFAMILY PROTEIN"/>
    <property type="match status" value="1"/>
</dbReference>
<dbReference type="PANTHER" id="PTHR42951">
    <property type="entry name" value="METALLO-BETA-LACTAMASE DOMAIN-CONTAINING"/>
    <property type="match status" value="1"/>
</dbReference>
<dbReference type="CDD" id="cd07721">
    <property type="entry name" value="yflN-like_MBL-fold"/>
    <property type="match status" value="1"/>
</dbReference>
<dbReference type="SMART" id="SM00849">
    <property type="entry name" value="Lactamase_B"/>
    <property type="match status" value="1"/>
</dbReference>
<protein>
    <submittedName>
        <fullName evidence="2">Hydrolase</fullName>
    </submittedName>
</protein>
<proteinExistence type="predicted"/>
<feature type="domain" description="Metallo-beta-lactamase" evidence="1">
    <location>
        <begin position="48"/>
        <end position="230"/>
    </location>
</feature>
<dbReference type="Proteomes" id="UP000607197">
    <property type="component" value="Unassembled WGS sequence"/>
</dbReference>
<evidence type="ECO:0000313" key="2">
    <source>
        <dbReference type="EMBL" id="GGL54751.1"/>
    </source>
</evidence>
<accession>A0A830FGW7</accession>
<dbReference type="Gene3D" id="3.60.15.10">
    <property type="entry name" value="Ribonuclease Z/Hydroxyacylglutathione hydrolase-like"/>
    <property type="match status" value="1"/>
</dbReference>
<sequence length="253" mass="26815">MRVALRRPATATYTFLLAAADPSGMEFTEGVYDLPVTLETDDGERVFHPSAVELEDGGLLLVDAGFGHTLDQLEANLDGHGFGLADVEFVLLTHQDGDHVGGLAPLVDRVPDVTVFAHRDDAPAIDGREAPIKGQGDRYPAVPVDVELAGGETFRTAAGPLDVVATPGHTPGHVSLHLPERDVLLAGDALTADDTGLRGPKEHFTPKLSQAIDSVRALADRDPETTLAYHGGLVEHGHGRVADLHDELDADLD</sequence>
<gene>
    <name evidence="2" type="ORF">GCM10009039_11070</name>
</gene>
<reference evidence="2" key="2">
    <citation type="submission" date="2020-09" db="EMBL/GenBank/DDBJ databases">
        <authorList>
            <person name="Sun Q."/>
            <person name="Ohkuma M."/>
        </authorList>
    </citation>
    <scope>NUCLEOTIDE SEQUENCE</scope>
    <source>
        <strain evidence="2">JCM 19596</strain>
    </source>
</reference>
<dbReference type="InterPro" id="IPR050855">
    <property type="entry name" value="NDM-1-like"/>
</dbReference>
<keyword evidence="2" id="KW-0378">Hydrolase</keyword>
<organism evidence="2 3">
    <name type="scientific">Halocalculus aciditolerans</name>
    <dbReference type="NCBI Taxonomy" id="1383812"/>
    <lineage>
        <taxon>Archaea</taxon>
        <taxon>Methanobacteriati</taxon>
        <taxon>Methanobacteriota</taxon>
        <taxon>Stenosarchaea group</taxon>
        <taxon>Halobacteria</taxon>
        <taxon>Halobacteriales</taxon>
        <taxon>Halobacteriaceae</taxon>
        <taxon>Halocalculus</taxon>
    </lineage>
</organism>
<evidence type="ECO:0000313" key="3">
    <source>
        <dbReference type="Proteomes" id="UP000607197"/>
    </source>
</evidence>
<comment type="caution">
    <text evidence="2">The sequence shown here is derived from an EMBL/GenBank/DDBJ whole genome shotgun (WGS) entry which is preliminary data.</text>
</comment>
<reference evidence="2" key="1">
    <citation type="journal article" date="2014" name="Int. J. Syst. Evol. Microbiol.">
        <title>Complete genome sequence of Corynebacterium casei LMG S-19264T (=DSM 44701T), isolated from a smear-ripened cheese.</title>
        <authorList>
            <consortium name="US DOE Joint Genome Institute (JGI-PGF)"/>
            <person name="Walter F."/>
            <person name="Albersmeier A."/>
            <person name="Kalinowski J."/>
            <person name="Ruckert C."/>
        </authorList>
    </citation>
    <scope>NUCLEOTIDE SEQUENCE</scope>
    <source>
        <strain evidence="2">JCM 19596</strain>
    </source>
</reference>
<keyword evidence="3" id="KW-1185">Reference proteome</keyword>